<evidence type="ECO:0000313" key="2">
    <source>
        <dbReference type="EMBL" id="TMW58158.1"/>
    </source>
</evidence>
<keyword evidence="1" id="KW-1133">Transmembrane helix</keyword>
<reference evidence="2" key="1">
    <citation type="submission" date="2019-03" db="EMBL/GenBank/DDBJ databases">
        <title>Long read genome sequence of the mycoparasitic Pythium oligandrum ATCC 38472 isolated from sugarbeet rhizosphere.</title>
        <authorList>
            <person name="Gaulin E."/>
        </authorList>
    </citation>
    <scope>NUCLEOTIDE SEQUENCE</scope>
    <source>
        <strain evidence="2">ATCC 38472_TT</strain>
    </source>
</reference>
<keyword evidence="3" id="KW-1185">Reference proteome</keyword>
<feature type="transmembrane region" description="Helical" evidence="1">
    <location>
        <begin position="401"/>
        <end position="423"/>
    </location>
</feature>
<feature type="transmembrane region" description="Helical" evidence="1">
    <location>
        <begin position="154"/>
        <end position="174"/>
    </location>
</feature>
<evidence type="ECO:0000256" key="1">
    <source>
        <dbReference type="SAM" id="Phobius"/>
    </source>
</evidence>
<name>A0A8K1C841_PYTOL</name>
<feature type="transmembrane region" description="Helical" evidence="1">
    <location>
        <begin position="124"/>
        <end position="148"/>
    </location>
</feature>
<organism evidence="2 3">
    <name type="scientific">Pythium oligandrum</name>
    <name type="common">Mycoparasitic fungus</name>
    <dbReference type="NCBI Taxonomy" id="41045"/>
    <lineage>
        <taxon>Eukaryota</taxon>
        <taxon>Sar</taxon>
        <taxon>Stramenopiles</taxon>
        <taxon>Oomycota</taxon>
        <taxon>Peronosporomycetes</taxon>
        <taxon>Pythiales</taxon>
        <taxon>Pythiaceae</taxon>
        <taxon>Pythium</taxon>
    </lineage>
</organism>
<keyword evidence="1" id="KW-0472">Membrane</keyword>
<gene>
    <name evidence="2" type="ORF">Poli38472_011746</name>
</gene>
<keyword evidence="1" id="KW-0812">Transmembrane</keyword>
<feature type="transmembrane region" description="Helical" evidence="1">
    <location>
        <begin position="443"/>
        <end position="468"/>
    </location>
</feature>
<accession>A0A8K1C841</accession>
<feature type="transmembrane region" description="Helical" evidence="1">
    <location>
        <begin position="489"/>
        <end position="508"/>
    </location>
</feature>
<dbReference type="OrthoDB" id="117592at2759"/>
<feature type="transmembrane region" description="Helical" evidence="1">
    <location>
        <begin position="93"/>
        <end position="112"/>
    </location>
</feature>
<dbReference type="EMBL" id="SPLM01000112">
    <property type="protein sequence ID" value="TMW58158.1"/>
    <property type="molecule type" value="Genomic_DNA"/>
</dbReference>
<sequence>MQSTPARDASRGRSLCVVGKRLARGWDRFLVELNGRFSIQRIENMREYCRQTSLLRVLLVWLSTPVPALLVIILFDCIPLASPNAGTLENYVFWIRLIPIVFILVSGPVEHFRCCLPTLPMTNFQLVLVGLAGSVPGVALGFAVSFLIGFPVPFNFVIESIAIFPAMVLALRMLWRQTLRESAALQADLRRQIFVLFGQASITYIYPLYFFAFVSMPPMAQSAFTLLLPLIKLGIKNYFSSTLQQLDDLKPAFVVFNVDVFSALYVANCLQASQSRLNTVLVCLMDITQLAVSFYDLRVVMTEIRSLVRVHQFDGSLLDLCAIASKSTGVREELDRRNSSLRTVSGKNVRGSRIVVPSSANAATSPSVVAINEALVAAGLDPNDVVQLVHKTAKILYMIEFLLLIEFAEVMIPVIYCIYMVAMSHLPNREFYPQLAALTSTELLHSITTVTLNAGLEFMSFIFVIWLVPREFKLSGPRLLAFALESHKSLVHSSLVIWTLYVILQPLTHSGVDFSLRFAWLRSKTGG</sequence>
<protein>
    <submittedName>
        <fullName evidence="2">Uncharacterized protein</fullName>
    </submittedName>
</protein>
<dbReference type="AlphaFoldDB" id="A0A8K1C841"/>
<feature type="transmembrane region" description="Helical" evidence="1">
    <location>
        <begin position="194"/>
        <end position="214"/>
    </location>
</feature>
<comment type="caution">
    <text evidence="2">The sequence shown here is derived from an EMBL/GenBank/DDBJ whole genome shotgun (WGS) entry which is preliminary data.</text>
</comment>
<evidence type="ECO:0000313" key="3">
    <source>
        <dbReference type="Proteomes" id="UP000794436"/>
    </source>
</evidence>
<dbReference type="Proteomes" id="UP000794436">
    <property type="component" value="Unassembled WGS sequence"/>
</dbReference>
<feature type="transmembrane region" description="Helical" evidence="1">
    <location>
        <begin position="251"/>
        <end position="273"/>
    </location>
</feature>
<proteinExistence type="predicted"/>
<feature type="transmembrane region" description="Helical" evidence="1">
    <location>
        <begin position="54"/>
        <end position="81"/>
    </location>
</feature>